<evidence type="ECO:0000313" key="1">
    <source>
        <dbReference type="EMBL" id="OIR02610.1"/>
    </source>
</evidence>
<dbReference type="InterPro" id="IPR027417">
    <property type="entry name" value="P-loop_NTPase"/>
</dbReference>
<gene>
    <name evidence="1" type="ORF">GALL_153240</name>
</gene>
<dbReference type="Gene3D" id="3.40.50.300">
    <property type="entry name" value="P-loop containing nucleotide triphosphate hydrolases"/>
    <property type="match status" value="1"/>
</dbReference>
<dbReference type="AlphaFoldDB" id="A0A1J5S3E6"/>
<accession>A0A1J5S3E6</accession>
<comment type="caution">
    <text evidence="1">The sequence shown here is derived from an EMBL/GenBank/DDBJ whole genome shotgun (WGS) entry which is preliminary data.</text>
</comment>
<proteinExistence type="predicted"/>
<name>A0A1J5S3E6_9ZZZZ</name>
<dbReference type="EMBL" id="MLJW01000073">
    <property type="protein sequence ID" value="OIR02610.1"/>
    <property type="molecule type" value="Genomic_DNA"/>
</dbReference>
<dbReference type="Gene3D" id="3.30.420.240">
    <property type="match status" value="1"/>
</dbReference>
<reference evidence="1" key="1">
    <citation type="submission" date="2016-10" db="EMBL/GenBank/DDBJ databases">
        <title>Sequence of Gallionella enrichment culture.</title>
        <authorList>
            <person name="Poehlein A."/>
            <person name="Muehling M."/>
            <person name="Daniel R."/>
        </authorList>
    </citation>
    <scope>NUCLEOTIDE SEQUENCE</scope>
</reference>
<protein>
    <submittedName>
        <fullName evidence="1">Terminase-like family protein</fullName>
    </submittedName>
</protein>
<organism evidence="1">
    <name type="scientific">mine drainage metagenome</name>
    <dbReference type="NCBI Taxonomy" id="410659"/>
    <lineage>
        <taxon>unclassified sequences</taxon>
        <taxon>metagenomes</taxon>
        <taxon>ecological metagenomes</taxon>
    </lineage>
</organism>
<sequence length="467" mass="52174">MTALDTLQRWRKDGPAVFAREVLGATPFDWQYQAGEYLALDRKLSVRSGHGVGKSAFLAWCILWFQSTHFPAKVPCTAPTSHQLSDILWAELAKWHRAMNERMPELGNEFEWSAEKFFLKSHPNESFAVARTSRPEKPEALQGFHSENILFLIDEASAVSDAVFEVAEGALSTDGAYVVMAANPTRSSGYFYHSHHKSRGDWATLQVSGEECENVSREYIDSMRRKYGVSSPIYRVRVLGEFAGDVDTVIPLELCECARDRDVSQTPGPVIWGVDVARFGDDSTALAKRRGNTLLEPIKEWFGKDTMQTAGLIKLAYDHEEQKPACINIDVIGIGAGVVDRLKEQGLPVNGINVAESASISSDKEGRSYSRLRDELWFLGREWLEARDCKLPDDDDLIAELTTPKYQVLSNGTIKVESKDEMKRRSIKSPNRADAFLMTFAPAKGLAKKAKPVRAPVWGTLDREIGL</sequence>